<dbReference type="Gene3D" id="3.60.10.10">
    <property type="entry name" value="Endonuclease/exonuclease/phosphatase"/>
    <property type="match status" value="1"/>
</dbReference>
<evidence type="ECO:0000313" key="2">
    <source>
        <dbReference type="Proteomes" id="UP001156694"/>
    </source>
</evidence>
<reference evidence="2" key="1">
    <citation type="journal article" date="2019" name="Int. J. Syst. Evol. Microbiol.">
        <title>The Global Catalogue of Microorganisms (GCM) 10K type strain sequencing project: providing services to taxonomists for standard genome sequencing and annotation.</title>
        <authorList>
            <consortium name="The Broad Institute Genomics Platform"/>
            <consortium name="The Broad Institute Genome Sequencing Center for Infectious Disease"/>
            <person name="Wu L."/>
            <person name="Ma J."/>
        </authorList>
    </citation>
    <scope>NUCLEOTIDE SEQUENCE [LARGE SCALE GENOMIC DNA]</scope>
    <source>
        <strain evidence="2">NBRC 110140</strain>
    </source>
</reference>
<dbReference type="EMBL" id="BSNN01000002">
    <property type="protein sequence ID" value="GLQ34448.1"/>
    <property type="molecule type" value="Genomic_DNA"/>
</dbReference>
<protein>
    <submittedName>
        <fullName evidence="1">Endonuclease/exonuclease/phosphatase family protein</fullName>
    </submittedName>
</protein>
<proteinExistence type="predicted"/>
<accession>A0ABQ5VSP5</accession>
<evidence type="ECO:0000313" key="1">
    <source>
        <dbReference type="EMBL" id="GLQ34448.1"/>
    </source>
</evidence>
<dbReference type="SUPFAM" id="SSF56219">
    <property type="entry name" value="DNase I-like"/>
    <property type="match status" value="1"/>
</dbReference>
<organism evidence="1 2">
    <name type="scientific">Amylibacter marinus</name>
    <dbReference type="NCBI Taxonomy" id="1475483"/>
    <lineage>
        <taxon>Bacteria</taxon>
        <taxon>Pseudomonadati</taxon>
        <taxon>Pseudomonadota</taxon>
        <taxon>Alphaproteobacteria</taxon>
        <taxon>Rhodobacterales</taxon>
        <taxon>Paracoccaceae</taxon>
        <taxon>Amylibacter</taxon>
    </lineage>
</organism>
<keyword evidence="1" id="KW-0255">Endonuclease</keyword>
<comment type="caution">
    <text evidence="1">The sequence shown here is derived from an EMBL/GenBank/DDBJ whole genome shotgun (WGS) entry which is preliminary data.</text>
</comment>
<keyword evidence="2" id="KW-1185">Reference proteome</keyword>
<dbReference type="InterPro" id="IPR036691">
    <property type="entry name" value="Endo/exonu/phosph_ase_sf"/>
</dbReference>
<keyword evidence="1" id="KW-0540">Nuclease</keyword>
<gene>
    <name evidence="1" type="ORF">GCM10007939_07310</name>
</gene>
<name>A0ABQ5VSP5_9RHOB</name>
<dbReference type="GO" id="GO:0004519">
    <property type="term" value="F:endonuclease activity"/>
    <property type="evidence" value="ECO:0007669"/>
    <property type="project" value="UniProtKB-KW"/>
</dbReference>
<dbReference type="Proteomes" id="UP001156694">
    <property type="component" value="Unassembled WGS sequence"/>
</dbReference>
<dbReference type="RefSeq" id="WP_284376208.1">
    <property type="nucleotide sequence ID" value="NZ_BSNN01000002.1"/>
</dbReference>
<sequence>MRLVAWNCNMALHRKWDALCALAPDVAVISECAAPEILAQKSDIPLTPQTVLWMGKNRHKGLGIFSFNGYTLAPFENFGANLHYILPAHITTPQGRGINVMGVWAQNASAGITRKRQWGPLRCALRRYHTAFSGQAALLAGDFNNNTFWDKRGWRSNHMTMVNIAREMGLFSTYHHSYSEDHGAESIPTHFWRDRTKDGPTYHIDYIFATMQMIQNQRAFEIGNFENWVGNKLSDHVPLVFDYDGGAG</sequence>
<keyword evidence="1" id="KW-0378">Hydrolase</keyword>